<feature type="transmembrane region" description="Helical" evidence="5">
    <location>
        <begin position="12"/>
        <end position="35"/>
    </location>
</feature>
<feature type="transmembrane region" description="Helical" evidence="5">
    <location>
        <begin position="74"/>
        <end position="95"/>
    </location>
</feature>
<sequence>MTKNGNPRRALIAAMAGFALDGFDMLMLSFMLPSLSHDLLLSPIDSGILVTWTLVGGAIGGAGFGILADYIGRARVLSMSILVFSVFSILSSFSTGFYDLLFYRFCAGLGMGCEFGVGVVLATEAYPATMRPRIASYVGLSWQLGVLLASLLTPLLLPMIGWRGVFVVGGLPALAAFFIRRGVQDSEEFQVSSRSRPTGDNPVKGLWYPPIRRRSSIAICTMAFIQNFGYYGLMIWLPSYLTKERGFSMMNSGFAAALMVVGMIVGVLLFGRLSAKIGYRRAFVSYQLGAAMIVLLYSCVQSSQVLIPLGIVAGIFVNGMMGGYGELVGVYYPVQNRSTAQSVLWSLGRACGGLAPLVIGYAAAQLGFAGALGFLGLVYVVDMVVTVFVLPGRPGPEPYTTGAASCEQG</sequence>
<evidence type="ECO:0000256" key="1">
    <source>
        <dbReference type="ARBA" id="ARBA00004141"/>
    </source>
</evidence>
<dbReference type="EMBL" id="JABEQO010000004">
    <property type="protein sequence ID" value="MBB2163814.1"/>
    <property type="molecule type" value="Genomic_DNA"/>
</dbReference>
<comment type="subcellular location">
    <subcellularLocation>
        <location evidence="1">Membrane</location>
        <topology evidence="1">Multi-pass membrane protein</topology>
    </subcellularLocation>
</comment>
<feature type="transmembrane region" description="Helical" evidence="5">
    <location>
        <begin position="217"/>
        <end position="237"/>
    </location>
</feature>
<feature type="transmembrane region" description="Helical" evidence="5">
    <location>
        <begin position="306"/>
        <end position="331"/>
    </location>
</feature>
<feature type="transmembrane region" description="Helical" evidence="5">
    <location>
        <begin position="283"/>
        <end position="300"/>
    </location>
</feature>
<dbReference type="PANTHER" id="PTHR23508">
    <property type="entry name" value="CARBOXYLIC ACID TRANSPORTER PROTEIN HOMOLOG"/>
    <property type="match status" value="1"/>
</dbReference>
<proteinExistence type="predicted"/>
<keyword evidence="2 5" id="KW-0812">Transmembrane</keyword>
<dbReference type="Gene3D" id="1.20.1250.20">
    <property type="entry name" value="MFS general substrate transporter like domains"/>
    <property type="match status" value="2"/>
</dbReference>
<dbReference type="RefSeq" id="WP_182973275.1">
    <property type="nucleotide sequence ID" value="NZ_JABEQO010000004.1"/>
</dbReference>
<dbReference type="Proteomes" id="UP000561077">
    <property type="component" value="Unassembled WGS sequence"/>
</dbReference>
<keyword evidence="4 5" id="KW-0472">Membrane</keyword>
<dbReference type="Proteomes" id="UP000540490">
    <property type="component" value="Unassembled WGS sequence"/>
</dbReference>
<dbReference type="Pfam" id="PF07690">
    <property type="entry name" value="MFS_1"/>
    <property type="match status" value="1"/>
</dbReference>
<evidence type="ECO:0000256" key="2">
    <source>
        <dbReference type="ARBA" id="ARBA00022692"/>
    </source>
</evidence>
<feature type="domain" description="Major facilitator superfamily (MFS) profile" evidence="6">
    <location>
        <begin position="10"/>
        <end position="394"/>
    </location>
</feature>
<feature type="transmembrane region" description="Helical" evidence="5">
    <location>
        <begin position="47"/>
        <end position="67"/>
    </location>
</feature>
<feature type="transmembrane region" description="Helical" evidence="5">
    <location>
        <begin position="368"/>
        <end position="390"/>
    </location>
</feature>
<feature type="transmembrane region" description="Helical" evidence="5">
    <location>
        <begin position="160"/>
        <end position="179"/>
    </location>
</feature>
<evidence type="ECO:0000256" key="3">
    <source>
        <dbReference type="ARBA" id="ARBA00022989"/>
    </source>
</evidence>
<dbReference type="InterPro" id="IPR011701">
    <property type="entry name" value="MFS"/>
</dbReference>
<dbReference type="GO" id="GO:0005886">
    <property type="term" value="C:plasma membrane"/>
    <property type="evidence" value="ECO:0007669"/>
    <property type="project" value="TreeGrafter"/>
</dbReference>
<evidence type="ECO:0000313" key="8">
    <source>
        <dbReference type="EMBL" id="MBB2193140.1"/>
    </source>
</evidence>
<dbReference type="InterPro" id="IPR036259">
    <property type="entry name" value="MFS_trans_sf"/>
</dbReference>
<keyword evidence="9" id="KW-1185">Reference proteome</keyword>
<organism evidence="7 10">
    <name type="scientific">Gluconacetobacter dulcium</name>
    <dbReference type="NCBI Taxonomy" id="2729096"/>
    <lineage>
        <taxon>Bacteria</taxon>
        <taxon>Pseudomonadati</taxon>
        <taxon>Pseudomonadota</taxon>
        <taxon>Alphaproteobacteria</taxon>
        <taxon>Acetobacterales</taxon>
        <taxon>Acetobacteraceae</taxon>
        <taxon>Gluconacetobacter</taxon>
    </lineage>
</organism>
<dbReference type="InterPro" id="IPR020846">
    <property type="entry name" value="MFS_dom"/>
</dbReference>
<gene>
    <name evidence="8" type="ORF">HLH25_05685</name>
    <name evidence="7" type="ORF">HLH26_04530</name>
</gene>
<evidence type="ECO:0000313" key="9">
    <source>
        <dbReference type="Proteomes" id="UP000540490"/>
    </source>
</evidence>
<evidence type="ECO:0000313" key="10">
    <source>
        <dbReference type="Proteomes" id="UP000561077"/>
    </source>
</evidence>
<dbReference type="SUPFAM" id="SSF103473">
    <property type="entry name" value="MFS general substrate transporter"/>
    <property type="match status" value="1"/>
</dbReference>
<reference evidence="9 10" key="1">
    <citation type="submission" date="2020-04" db="EMBL/GenBank/DDBJ databases">
        <title>Description of novel Gluconacetobacter.</title>
        <authorList>
            <person name="Sombolestani A."/>
        </authorList>
    </citation>
    <scope>NUCLEOTIDE SEQUENCE [LARGE SCALE GENOMIC DNA]</scope>
    <source>
        <strain evidence="8 9">LMG 1728</strain>
        <strain evidence="7 10">LMG 1731</strain>
    </source>
</reference>
<dbReference type="PROSITE" id="PS50850">
    <property type="entry name" value="MFS"/>
    <property type="match status" value="1"/>
</dbReference>
<feature type="transmembrane region" description="Helical" evidence="5">
    <location>
        <begin position="249"/>
        <end position="271"/>
    </location>
</feature>
<evidence type="ECO:0000313" key="7">
    <source>
        <dbReference type="EMBL" id="MBB2163814.1"/>
    </source>
</evidence>
<dbReference type="AlphaFoldDB" id="A0A7W4NRP9"/>
<dbReference type="EMBL" id="JABEQN010000005">
    <property type="protein sequence ID" value="MBB2193140.1"/>
    <property type="molecule type" value="Genomic_DNA"/>
</dbReference>
<dbReference type="GO" id="GO:0046943">
    <property type="term" value="F:carboxylic acid transmembrane transporter activity"/>
    <property type="evidence" value="ECO:0007669"/>
    <property type="project" value="TreeGrafter"/>
</dbReference>
<dbReference type="PANTHER" id="PTHR23508:SF10">
    <property type="entry name" value="CARBOXYLIC ACID TRANSPORTER PROTEIN HOMOLOG"/>
    <property type="match status" value="1"/>
</dbReference>
<evidence type="ECO:0000256" key="4">
    <source>
        <dbReference type="ARBA" id="ARBA00023136"/>
    </source>
</evidence>
<keyword evidence="3 5" id="KW-1133">Transmembrane helix</keyword>
<comment type="caution">
    <text evidence="7">The sequence shown here is derived from an EMBL/GenBank/DDBJ whole genome shotgun (WGS) entry which is preliminary data.</text>
</comment>
<name>A0A7W4NRP9_9PROT</name>
<evidence type="ECO:0000259" key="6">
    <source>
        <dbReference type="PROSITE" id="PS50850"/>
    </source>
</evidence>
<feature type="transmembrane region" description="Helical" evidence="5">
    <location>
        <begin position="343"/>
        <end position="362"/>
    </location>
</feature>
<feature type="transmembrane region" description="Helical" evidence="5">
    <location>
        <begin position="134"/>
        <end position="154"/>
    </location>
</feature>
<evidence type="ECO:0000256" key="5">
    <source>
        <dbReference type="SAM" id="Phobius"/>
    </source>
</evidence>
<protein>
    <submittedName>
        <fullName evidence="7">MFS transporter</fullName>
    </submittedName>
</protein>
<feature type="transmembrane region" description="Helical" evidence="5">
    <location>
        <begin position="101"/>
        <end position="122"/>
    </location>
</feature>
<accession>A0A7W4NRP9</accession>